<evidence type="ECO:0000256" key="1">
    <source>
        <dbReference type="ARBA" id="ARBA00093462"/>
    </source>
</evidence>
<dbReference type="NCBIfam" id="TIGR01446">
    <property type="entry name" value="DnaD_dom"/>
    <property type="match status" value="1"/>
</dbReference>
<name>A0A5P0ZGG0_9LACO</name>
<sequence>MARPIKKGLDYFPLDVDFLQDIKIRKILRACGSSSPTIIICILGYVYQDEGYFLYWDDDTRFLIAEDVDTTEELVDKVVQKSIDIKFFDQRMFTKFRILTSSGIQNRYKQASYKKANNAIEKDFDLMNVRKSDNGVSGVDNPVSDDGNPPAVVLPTTETRVSDDGKYTKESKVKESKVKNSNRETPAAENYLQITLKMYQETIGVLNPIIQQKIQYQIDDFMDKGSSEETANKIIQLAIEKSATNNVTKWNYVEGILKDWLKHNLLTLEDIQANENSFKRANSKQKPDEVATDWSKYEAESTEEDEAAAEQERIAKLEKLRGKASED</sequence>
<feature type="compositionally biased region" description="Acidic residues" evidence="2">
    <location>
        <begin position="300"/>
        <end position="309"/>
    </location>
</feature>
<accession>A0A5P0ZGG0</accession>
<reference evidence="5 6" key="1">
    <citation type="journal article" date="2019" name="Syst. Appl. Microbiol.">
        <title>Polyphasic characterization of two novel Lactobacillus spp. isolated from blown salami packages: Description of Lactobacillus halodurans sp. nov. and Lactobacillus salsicarnum sp. nov.</title>
        <authorList>
            <person name="Schuster J.A."/>
            <person name="Klingl A."/>
            <person name="Vogel R.F."/>
            <person name="Ehrmann M.A."/>
        </authorList>
    </citation>
    <scope>NUCLEOTIDE SEQUENCE [LARGE SCALE GENOMIC DNA]</scope>
    <source>
        <strain evidence="5 6">TMW 1.2118</strain>
    </source>
</reference>
<dbReference type="RefSeq" id="WP_153382511.1">
    <property type="nucleotide sequence ID" value="NZ_VDFM01000003.1"/>
</dbReference>
<dbReference type="SUPFAM" id="SSF158499">
    <property type="entry name" value="DnaD domain-like"/>
    <property type="match status" value="1"/>
</dbReference>
<evidence type="ECO:0000259" key="4">
    <source>
        <dbReference type="Pfam" id="PF14297"/>
    </source>
</evidence>
<dbReference type="InterPro" id="IPR025400">
    <property type="entry name" value="Lin1244/Lin1753-like_N"/>
</dbReference>
<evidence type="ECO:0000313" key="6">
    <source>
        <dbReference type="Proteomes" id="UP000380386"/>
    </source>
</evidence>
<comment type="caution">
    <text evidence="5">The sequence shown here is derived from an EMBL/GenBank/DDBJ whole genome shotgun (WGS) entry which is preliminary data.</text>
</comment>
<gene>
    <name evidence="5" type="ORF">FHL02_03810</name>
</gene>
<feature type="region of interest" description="Disordered" evidence="2">
    <location>
        <begin position="279"/>
        <end position="311"/>
    </location>
</feature>
<evidence type="ECO:0000259" key="3">
    <source>
        <dbReference type="Pfam" id="PF07261"/>
    </source>
</evidence>
<dbReference type="Pfam" id="PF14297">
    <property type="entry name" value="Lin1244_N"/>
    <property type="match status" value="1"/>
</dbReference>
<dbReference type="Pfam" id="PF07261">
    <property type="entry name" value="DnaB_2"/>
    <property type="match status" value="1"/>
</dbReference>
<feature type="domain" description="Lin1244/Lin1753-like N-terminal" evidence="4">
    <location>
        <begin position="11"/>
        <end position="104"/>
    </location>
</feature>
<comment type="similarity">
    <text evidence="1">Belongs to the DnaB/DnaD family.</text>
</comment>
<dbReference type="AlphaFoldDB" id="A0A5P0ZGG0"/>
<feature type="compositionally biased region" description="Basic and acidic residues" evidence="2">
    <location>
        <begin position="285"/>
        <end position="299"/>
    </location>
</feature>
<feature type="region of interest" description="Disordered" evidence="2">
    <location>
        <begin position="135"/>
        <end position="184"/>
    </location>
</feature>
<dbReference type="Proteomes" id="UP000380386">
    <property type="component" value="Unassembled WGS sequence"/>
</dbReference>
<dbReference type="Gene3D" id="1.10.10.630">
    <property type="entry name" value="DnaD domain-like"/>
    <property type="match status" value="1"/>
</dbReference>
<dbReference type="PANTHER" id="PTHR39196:SF1">
    <property type="entry name" value="PRIMOSOME, DNAD SUBUNIT"/>
    <property type="match status" value="1"/>
</dbReference>
<dbReference type="PANTHER" id="PTHR39196">
    <property type="entry name" value="PRIMOSOME, DNAD SUBUNIT"/>
    <property type="match status" value="1"/>
</dbReference>
<evidence type="ECO:0000256" key="2">
    <source>
        <dbReference type="SAM" id="MobiDB-lite"/>
    </source>
</evidence>
<feature type="compositionally biased region" description="Basic and acidic residues" evidence="2">
    <location>
        <begin position="160"/>
        <end position="182"/>
    </location>
</feature>
<dbReference type="InterPro" id="IPR006343">
    <property type="entry name" value="DnaB/C_C"/>
</dbReference>
<feature type="domain" description="DnaB/C C-terminal" evidence="3">
    <location>
        <begin position="197"/>
        <end position="274"/>
    </location>
</feature>
<protein>
    <submittedName>
        <fullName evidence="5">DUF4373 domain-containing protein</fullName>
    </submittedName>
</protein>
<proteinExistence type="inferred from homology"/>
<organism evidence="5 6">
    <name type="scientific">Companilactobacillus mishanensis</name>
    <dbReference type="NCBI Taxonomy" id="2486008"/>
    <lineage>
        <taxon>Bacteria</taxon>
        <taxon>Bacillati</taxon>
        <taxon>Bacillota</taxon>
        <taxon>Bacilli</taxon>
        <taxon>Lactobacillales</taxon>
        <taxon>Lactobacillaceae</taxon>
        <taxon>Companilactobacillus</taxon>
    </lineage>
</organism>
<dbReference type="EMBL" id="VDFM01000003">
    <property type="protein sequence ID" value="MQS52143.1"/>
    <property type="molecule type" value="Genomic_DNA"/>
</dbReference>
<evidence type="ECO:0000313" key="5">
    <source>
        <dbReference type="EMBL" id="MQS52143.1"/>
    </source>
</evidence>
<dbReference type="OrthoDB" id="1047417at2"/>
<dbReference type="InterPro" id="IPR034829">
    <property type="entry name" value="DnaD-like_sf"/>
</dbReference>